<dbReference type="Gene3D" id="1.20.144.10">
    <property type="entry name" value="Phosphatidic acid phosphatase type 2/haloperoxidase"/>
    <property type="match status" value="1"/>
</dbReference>
<dbReference type="EMBL" id="JAOZEW010000014">
    <property type="protein sequence ID" value="MCV9928717.1"/>
    <property type="molecule type" value="Genomic_DNA"/>
</dbReference>
<comment type="caution">
    <text evidence="2">The sequence shown here is derived from an EMBL/GenBank/DDBJ whole genome shotgun (WGS) entry which is preliminary data.</text>
</comment>
<evidence type="ECO:0000313" key="3">
    <source>
        <dbReference type="Proteomes" id="UP001151079"/>
    </source>
</evidence>
<dbReference type="Pfam" id="PF01569">
    <property type="entry name" value="PAP2"/>
    <property type="match status" value="1"/>
</dbReference>
<dbReference type="AlphaFoldDB" id="A0A9X2ZFA1"/>
<reference evidence="2" key="1">
    <citation type="submission" date="2022-10" db="EMBL/GenBank/DDBJ databases">
        <title>Two novel species of Flavobacterium.</title>
        <authorList>
            <person name="Liu Q."/>
            <person name="Xin Y.-H."/>
        </authorList>
    </citation>
    <scope>NUCLEOTIDE SEQUENCE</scope>
    <source>
        <strain evidence="2">LS1R49</strain>
    </source>
</reference>
<feature type="domain" description="Phosphatidic acid phosphatase type 2/haloperoxidase" evidence="1">
    <location>
        <begin position="165"/>
        <end position="283"/>
    </location>
</feature>
<dbReference type="RefSeq" id="WP_264206827.1">
    <property type="nucleotide sequence ID" value="NZ_JAOZEW010000014.1"/>
</dbReference>
<dbReference type="InterPro" id="IPR036938">
    <property type="entry name" value="PAP2/HPO_sf"/>
</dbReference>
<sequence length="323" mass="35607">MRKSIYFYIFIFILSQSVQSQVKDSLIDGLKYQVYQLPNGEFYTYKKPHLFDFITKLPKDFTGTIKDIGNKENLIALGVSAVTTVALLPADQYLLDQSREIGEKIGLQETARYKNFGPLSNIPPNITSGIYLLGNGTTPLLLSLGFASYGLIKDDYRSLNTASGLIESLAISGVFSQTIKRVTGRQSPAPAIADGNPGGAWNPFPSFKAFASNTPNYDAFPSGHLMTATAALYVIMGNYPEVKWIKPVGYSLITVLGFEMVQGGVHWVSDYPVALVMGYIIGKNIANSKIKKSCKNLENKRYTYNFNASRAYGYNLAKVSVTF</sequence>
<accession>A0A9X2ZFA1</accession>
<name>A0A9X2ZFA1_9FLAO</name>
<evidence type="ECO:0000313" key="2">
    <source>
        <dbReference type="EMBL" id="MCV9928717.1"/>
    </source>
</evidence>
<gene>
    <name evidence="2" type="ORF">OIU83_13690</name>
</gene>
<dbReference type="CDD" id="cd01610">
    <property type="entry name" value="PAP2_like"/>
    <property type="match status" value="1"/>
</dbReference>
<dbReference type="Proteomes" id="UP001151079">
    <property type="component" value="Unassembled WGS sequence"/>
</dbReference>
<dbReference type="SUPFAM" id="SSF48317">
    <property type="entry name" value="Acid phosphatase/Vanadium-dependent haloperoxidase"/>
    <property type="match status" value="1"/>
</dbReference>
<dbReference type="InterPro" id="IPR000326">
    <property type="entry name" value="PAP2/HPO"/>
</dbReference>
<protein>
    <submittedName>
        <fullName evidence="2">Phosphatase PAP2 family protein</fullName>
    </submittedName>
</protein>
<evidence type="ECO:0000259" key="1">
    <source>
        <dbReference type="Pfam" id="PF01569"/>
    </source>
</evidence>
<keyword evidence="3" id="KW-1185">Reference proteome</keyword>
<organism evidence="2 3">
    <name type="scientific">Flavobacterium shii</name>
    <dbReference type="NCBI Taxonomy" id="2987687"/>
    <lineage>
        <taxon>Bacteria</taxon>
        <taxon>Pseudomonadati</taxon>
        <taxon>Bacteroidota</taxon>
        <taxon>Flavobacteriia</taxon>
        <taxon>Flavobacteriales</taxon>
        <taxon>Flavobacteriaceae</taxon>
        <taxon>Flavobacterium</taxon>
    </lineage>
</organism>
<proteinExistence type="predicted"/>